<name>A0A423WTB2_9PEZI</name>
<evidence type="ECO:0000313" key="6">
    <source>
        <dbReference type="EMBL" id="ROW06785.1"/>
    </source>
</evidence>
<dbReference type="Pfam" id="PF00271">
    <property type="entry name" value="Helicase_C"/>
    <property type="match status" value="1"/>
</dbReference>
<accession>A0A423WTB2</accession>
<dbReference type="GO" id="GO:0005634">
    <property type="term" value="C:nucleus"/>
    <property type="evidence" value="ECO:0007669"/>
    <property type="project" value="TreeGrafter"/>
</dbReference>
<keyword evidence="2" id="KW-0378">Hydrolase</keyword>
<feature type="domain" description="Helicase ATP-binding" evidence="4">
    <location>
        <begin position="1"/>
        <end position="133"/>
    </location>
</feature>
<evidence type="ECO:0000256" key="1">
    <source>
        <dbReference type="ARBA" id="ARBA00022741"/>
    </source>
</evidence>
<dbReference type="InterPro" id="IPR049730">
    <property type="entry name" value="SNF2/RAD54-like_C"/>
</dbReference>
<protein>
    <recommendedName>
        <fullName evidence="8">Helicase ATP-binding domain-containing protein</fullName>
    </recommendedName>
</protein>
<evidence type="ECO:0000313" key="7">
    <source>
        <dbReference type="Proteomes" id="UP000283895"/>
    </source>
</evidence>
<dbReference type="CDD" id="cd18793">
    <property type="entry name" value="SF2_C_SNF"/>
    <property type="match status" value="1"/>
</dbReference>
<dbReference type="GO" id="GO:0008094">
    <property type="term" value="F:ATP-dependent activity, acting on DNA"/>
    <property type="evidence" value="ECO:0007669"/>
    <property type="project" value="TreeGrafter"/>
</dbReference>
<dbReference type="InterPro" id="IPR027417">
    <property type="entry name" value="P-loop_NTPase"/>
</dbReference>
<dbReference type="GO" id="GO:0016787">
    <property type="term" value="F:hydrolase activity"/>
    <property type="evidence" value="ECO:0007669"/>
    <property type="project" value="UniProtKB-KW"/>
</dbReference>
<dbReference type="InterPro" id="IPR000330">
    <property type="entry name" value="SNF2_N"/>
</dbReference>
<reference evidence="6 7" key="1">
    <citation type="submission" date="2015-09" db="EMBL/GenBank/DDBJ databases">
        <title>Host preference determinants of Valsa canker pathogens revealed by comparative genomics.</title>
        <authorList>
            <person name="Yin Z."/>
            <person name="Huang L."/>
        </authorList>
    </citation>
    <scope>NUCLEOTIDE SEQUENCE [LARGE SCALE GENOMIC DNA]</scope>
    <source>
        <strain evidence="6 7">03-1</strain>
    </source>
</reference>
<dbReference type="Gene3D" id="3.40.50.10810">
    <property type="entry name" value="Tandem AAA-ATPase domain"/>
    <property type="match status" value="1"/>
</dbReference>
<dbReference type="InterPro" id="IPR038718">
    <property type="entry name" value="SNF2-like_sf"/>
</dbReference>
<dbReference type="GO" id="GO:0005524">
    <property type="term" value="F:ATP binding"/>
    <property type="evidence" value="ECO:0007669"/>
    <property type="project" value="UniProtKB-KW"/>
</dbReference>
<dbReference type="STRING" id="356882.A0A423WTB2"/>
<keyword evidence="3" id="KW-0067">ATP-binding</keyword>
<dbReference type="PANTHER" id="PTHR45626">
    <property type="entry name" value="TRANSCRIPTION TERMINATION FACTOR 2-RELATED"/>
    <property type="match status" value="1"/>
</dbReference>
<dbReference type="Gene3D" id="3.40.50.300">
    <property type="entry name" value="P-loop containing nucleotide triphosphate hydrolases"/>
    <property type="match status" value="1"/>
</dbReference>
<dbReference type="GO" id="GO:0006281">
    <property type="term" value="P:DNA repair"/>
    <property type="evidence" value="ECO:0007669"/>
    <property type="project" value="TreeGrafter"/>
</dbReference>
<keyword evidence="7" id="KW-1185">Reference proteome</keyword>
<evidence type="ECO:0008006" key="8">
    <source>
        <dbReference type="Google" id="ProtNLM"/>
    </source>
</evidence>
<dbReference type="PROSITE" id="PS51194">
    <property type="entry name" value="HELICASE_CTER"/>
    <property type="match status" value="1"/>
</dbReference>
<dbReference type="InterPro" id="IPR001650">
    <property type="entry name" value="Helicase_C-like"/>
</dbReference>
<evidence type="ECO:0000256" key="2">
    <source>
        <dbReference type="ARBA" id="ARBA00022801"/>
    </source>
</evidence>
<dbReference type="PROSITE" id="PS51192">
    <property type="entry name" value="HELICASE_ATP_BIND_1"/>
    <property type="match status" value="1"/>
</dbReference>
<proteinExistence type="predicted"/>
<evidence type="ECO:0000256" key="3">
    <source>
        <dbReference type="ARBA" id="ARBA00022840"/>
    </source>
</evidence>
<dbReference type="AlphaFoldDB" id="A0A423WTB2"/>
<dbReference type="InterPro" id="IPR014001">
    <property type="entry name" value="Helicase_ATP-bd"/>
</dbReference>
<dbReference type="SUPFAM" id="SSF52540">
    <property type="entry name" value="P-loop containing nucleoside triphosphate hydrolases"/>
    <property type="match status" value="2"/>
</dbReference>
<dbReference type="PANTHER" id="PTHR45626:SF22">
    <property type="entry name" value="DNA REPAIR PROTEIN RAD5"/>
    <property type="match status" value="1"/>
</dbReference>
<dbReference type="OrthoDB" id="448448at2759"/>
<evidence type="ECO:0000259" key="4">
    <source>
        <dbReference type="PROSITE" id="PS51192"/>
    </source>
</evidence>
<evidence type="ECO:0000259" key="5">
    <source>
        <dbReference type="PROSITE" id="PS51194"/>
    </source>
</evidence>
<dbReference type="EMBL" id="LKEA01000009">
    <property type="protein sequence ID" value="ROW06785.1"/>
    <property type="molecule type" value="Genomic_DNA"/>
</dbReference>
<gene>
    <name evidence="6" type="ORF">VMCG_04012</name>
</gene>
<dbReference type="Pfam" id="PF00176">
    <property type="entry name" value="SNF2-rel_dom"/>
    <property type="match status" value="1"/>
</dbReference>
<dbReference type="SMART" id="SM00490">
    <property type="entry name" value="HELICc"/>
    <property type="match status" value="1"/>
</dbReference>
<comment type="caution">
    <text evidence="6">The sequence shown here is derived from an EMBL/GenBank/DDBJ whole genome shotgun (WGS) entry which is preliminary data.</text>
</comment>
<feature type="domain" description="Helicase C-terminal" evidence="5">
    <location>
        <begin position="362"/>
        <end position="517"/>
    </location>
</feature>
<dbReference type="CDD" id="cd18008">
    <property type="entry name" value="DEXDc_SHPRH-like"/>
    <property type="match status" value="1"/>
</dbReference>
<organism evidence="6 7">
    <name type="scientific">Cytospora schulzeri</name>
    <dbReference type="NCBI Taxonomy" id="448051"/>
    <lineage>
        <taxon>Eukaryota</taxon>
        <taxon>Fungi</taxon>
        <taxon>Dikarya</taxon>
        <taxon>Ascomycota</taxon>
        <taxon>Pezizomycotina</taxon>
        <taxon>Sordariomycetes</taxon>
        <taxon>Sordariomycetidae</taxon>
        <taxon>Diaporthales</taxon>
        <taxon>Cytosporaceae</taxon>
        <taxon>Cytospora</taxon>
    </lineage>
</organism>
<sequence>MARGTLVVVTSRQLLEVWRSEINSHFRTGVLSVAIFHGEQRAKAPQEICNHDVVLTTYSTLMADSSPTGRHTLQKISWFRVVLDEAHWIRNTSTKQYTAAVSLSAERRWCVSGTPIQNSMEDLLSMLKFLRFSPFSTPSVFEKYIISPLRSDSPDAFQNLKFLLRAICLRRNSSLLNLEHAISEMISVPLTAQERGMYKEIQSRSREEFDRITSQKSEVKRSSVLFTTILKLRRLCSHGPVAQLLAGQPSPSKTKGKAKNVISSYFERTCEYCRPGDEDMSRLLQDVETCPECSRPLNLKDSQTSMGLDSDSAGDISPSPMYLGPDLCSTTTLSRSPSPLNPRSLSSVQYGESSKITAIADNIQQHVGDSKSLVFSSWRDTLDNLARSLHERGISYIQIDGRVSPADRETRLAKFQQDPAVLVLLISIQTGAVGLTLTCANRVHLAEPQWNPAVEEQAIARVLRMGQKQRVTVVRYVTEYSVEENILALQKKKSRLAKLSLDATGSSSEPGGMDDLKFMLDPDAI</sequence>
<dbReference type="InterPro" id="IPR050628">
    <property type="entry name" value="SNF2_RAD54_helicase_TF"/>
</dbReference>
<dbReference type="Proteomes" id="UP000283895">
    <property type="component" value="Unassembled WGS sequence"/>
</dbReference>
<keyword evidence="1" id="KW-0547">Nucleotide-binding</keyword>